<dbReference type="EMBL" id="JBIPKE010000014">
    <property type="protein sequence ID" value="MFH6983167.1"/>
    <property type="molecule type" value="Genomic_DNA"/>
</dbReference>
<evidence type="ECO:0000313" key="4">
    <source>
        <dbReference type="Proteomes" id="UP001610063"/>
    </source>
</evidence>
<feature type="signal peptide" evidence="1">
    <location>
        <begin position="1"/>
        <end position="21"/>
    </location>
</feature>
<comment type="caution">
    <text evidence="3">The sequence shown here is derived from an EMBL/GenBank/DDBJ whole genome shotgun (WGS) entry which is preliminary data.</text>
</comment>
<name>A0ABW7N706_9BACT</name>
<dbReference type="RefSeq" id="WP_395416735.1">
    <property type="nucleotide sequence ID" value="NZ_JBIPKE010000014.1"/>
</dbReference>
<dbReference type="Proteomes" id="UP001610063">
    <property type="component" value="Unassembled WGS sequence"/>
</dbReference>
<feature type="domain" description="Lipocalin-like" evidence="2">
    <location>
        <begin position="79"/>
        <end position="143"/>
    </location>
</feature>
<accession>A0ABW7N706</accession>
<protein>
    <submittedName>
        <fullName evidence="3">Lipocalin-like domain-containing protein</fullName>
    </submittedName>
</protein>
<keyword evidence="4" id="KW-1185">Reference proteome</keyword>
<sequence>MKKWFNLGALLLMVSGSLVFTSCKDDDDDNEPESPLVGVWAYESLDISITINEVDFIDYIIEAFDLTQAEAEEFEEEFIEEMNEFDGMKWTFTKDSKFTVTSPEGNENGTWSLSADNKKLSLTSGTETDVITVKSLTSSKMELFYAEEYEEDMDEDGEDDVFAISMTLKLKK</sequence>
<gene>
    <name evidence="3" type="ORF">ACHKAR_06940</name>
</gene>
<dbReference type="Pfam" id="PF13648">
    <property type="entry name" value="Lipocalin_4"/>
    <property type="match status" value="1"/>
</dbReference>
<organism evidence="3 4">
    <name type="scientific">Marinoscillum luteum</name>
    <dbReference type="NCBI Taxonomy" id="861051"/>
    <lineage>
        <taxon>Bacteria</taxon>
        <taxon>Pseudomonadati</taxon>
        <taxon>Bacteroidota</taxon>
        <taxon>Cytophagia</taxon>
        <taxon>Cytophagales</taxon>
        <taxon>Reichenbachiellaceae</taxon>
        <taxon>Marinoscillum</taxon>
    </lineage>
</organism>
<evidence type="ECO:0000256" key="1">
    <source>
        <dbReference type="SAM" id="SignalP"/>
    </source>
</evidence>
<keyword evidence="1" id="KW-0732">Signal</keyword>
<feature type="chain" id="PRO_5045262713" evidence="1">
    <location>
        <begin position="22"/>
        <end position="172"/>
    </location>
</feature>
<proteinExistence type="predicted"/>
<dbReference type="InterPro" id="IPR024311">
    <property type="entry name" value="Lipocalin-like"/>
</dbReference>
<reference evidence="3 4" key="1">
    <citation type="journal article" date="2013" name="Int. J. Syst. Evol. Microbiol.">
        <title>Marinoscillum luteum sp. nov., isolated from marine sediment.</title>
        <authorList>
            <person name="Cha I.T."/>
            <person name="Park S.J."/>
            <person name="Kim S.J."/>
            <person name="Kim J.G."/>
            <person name="Jung M.Y."/>
            <person name="Shin K.S."/>
            <person name="Kwon K.K."/>
            <person name="Yang S.H."/>
            <person name="Seo Y.S."/>
            <person name="Rhee S.K."/>
        </authorList>
    </citation>
    <scope>NUCLEOTIDE SEQUENCE [LARGE SCALE GENOMIC DNA]</scope>
    <source>
        <strain evidence="3 4">KCTC 23939</strain>
    </source>
</reference>
<evidence type="ECO:0000259" key="2">
    <source>
        <dbReference type="Pfam" id="PF13648"/>
    </source>
</evidence>
<dbReference type="PROSITE" id="PS51257">
    <property type="entry name" value="PROKAR_LIPOPROTEIN"/>
    <property type="match status" value="1"/>
</dbReference>
<evidence type="ECO:0000313" key="3">
    <source>
        <dbReference type="EMBL" id="MFH6983167.1"/>
    </source>
</evidence>